<dbReference type="EMBL" id="JAXCGZ010008040">
    <property type="protein sequence ID" value="KAK7078050.1"/>
    <property type="molecule type" value="Genomic_DNA"/>
</dbReference>
<gene>
    <name evidence="2" type="ORF">SK128_015305</name>
</gene>
<name>A0AAN8XFA1_HALRR</name>
<feature type="non-terminal residue" evidence="2">
    <location>
        <position position="1"/>
    </location>
</feature>
<accession>A0AAN8XFA1</accession>
<proteinExistence type="predicted"/>
<evidence type="ECO:0000256" key="1">
    <source>
        <dbReference type="SAM" id="MobiDB-lite"/>
    </source>
</evidence>
<dbReference type="AlphaFoldDB" id="A0AAN8XFA1"/>
<feature type="non-terminal residue" evidence="2">
    <location>
        <position position="61"/>
    </location>
</feature>
<evidence type="ECO:0000313" key="2">
    <source>
        <dbReference type="EMBL" id="KAK7078050.1"/>
    </source>
</evidence>
<dbReference type="Proteomes" id="UP001381693">
    <property type="component" value="Unassembled WGS sequence"/>
</dbReference>
<comment type="caution">
    <text evidence="2">The sequence shown here is derived from an EMBL/GenBank/DDBJ whole genome shotgun (WGS) entry which is preliminary data.</text>
</comment>
<reference evidence="2 3" key="1">
    <citation type="submission" date="2023-11" db="EMBL/GenBank/DDBJ databases">
        <title>Halocaridina rubra genome assembly.</title>
        <authorList>
            <person name="Smith C."/>
        </authorList>
    </citation>
    <scope>NUCLEOTIDE SEQUENCE [LARGE SCALE GENOMIC DNA]</scope>
    <source>
        <strain evidence="2">EP-1</strain>
        <tissue evidence="2">Whole</tissue>
    </source>
</reference>
<feature type="region of interest" description="Disordered" evidence="1">
    <location>
        <begin position="1"/>
        <end position="37"/>
    </location>
</feature>
<protein>
    <submittedName>
        <fullName evidence="2">Uncharacterized protein</fullName>
    </submittedName>
</protein>
<evidence type="ECO:0000313" key="3">
    <source>
        <dbReference type="Proteomes" id="UP001381693"/>
    </source>
</evidence>
<keyword evidence="3" id="KW-1185">Reference proteome</keyword>
<sequence>YYVYVTKTSDTNNVNDESTSVNQRRLPSQETQRSTLDNSKRVTTTLAFIIHERYWRRDAMH</sequence>
<organism evidence="2 3">
    <name type="scientific">Halocaridina rubra</name>
    <name type="common">Hawaiian red shrimp</name>
    <dbReference type="NCBI Taxonomy" id="373956"/>
    <lineage>
        <taxon>Eukaryota</taxon>
        <taxon>Metazoa</taxon>
        <taxon>Ecdysozoa</taxon>
        <taxon>Arthropoda</taxon>
        <taxon>Crustacea</taxon>
        <taxon>Multicrustacea</taxon>
        <taxon>Malacostraca</taxon>
        <taxon>Eumalacostraca</taxon>
        <taxon>Eucarida</taxon>
        <taxon>Decapoda</taxon>
        <taxon>Pleocyemata</taxon>
        <taxon>Caridea</taxon>
        <taxon>Atyoidea</taxon>
        <taxon>Atyidae</taxon>
        <taxon>Halocaridina</taxon>
    </lineage>
</organism>